<dbReference type="Proteomes" id="UP000248014">
    <property type="component" value="Unassembled WGS sequence"/>
</dbReference>
<keyword evidence="3" id="KW-1185">Reference proteome</keyword>
<sequence length="420" mass="46034">MGWFTDWLRGGAEQRSIEDPKYNLSESPEELLRLLGIAETQNALPIVSIEAALGVPAVFSIVAFLSRTLAALPLPTFEAGENGARVDDPVAQLLSYAPNEGETSYGWRRWHWQQVFTGGRGLAWIERIGRRPVAIWPMDPALTTIRRVNGERIYTHSGRDYPAGDVIDTPFMLKRDGLGSYSPIAKINKAISLAIAMESFAGGFFLGGGVPPLALEGPLPSGADAYRRAQNDIQRAIDLAKKSNSNIFGMPPGHNLKAVGIDPSKGQMVEARAFQIIEISRGWQMPPVFVQDLSKGTFSNTEQQDLWLAKHLIMQWAKAFEDELTLKLYGWQNPTRRVRHNLDGLQRGAFKERSEALARAIQTGQLTPNEARALEQRAPMDGGDQLYVQQATVPLVMAGAGIGHNGGPSIDDNEGDPGDN</sequence>
<gene>
    <name evidence="2" type="ORF">C7451_12335</name>
</gene>
<comment type="caution">
    <text evidence="2">The sequence shown here is derived from an EMBL/GenBank/DDBJ whole genome shotgun (WGS) entry which is preliminary data.</text>
</comment>
<dbReference type="OrthoDB" id="7592047at2"/>
<dbReference type="InterPro" id="IPR006944">
    <property type="entry name" value="Phage/GTA_portal"/>
</dbReference>
<dbReference type="Pfam" id="PF04860">
    <property type="entry name" value="Phage_portal"/>
    <property type="match status" value="1"/>
</dbReference>
<protein>
    <submittedName>
        <fullName evidence="2">HK97 family phage portal protein</fullName>
    </submittedName>
</protein>
<evidence type="ECO:0000313" key="3">
    <source>
        <dbReference type="Proteomes" id="UP000248014"/>
    </source>
</evidence>
<evidence type="ECO:0000313" key="2">
    <source>
        <dbReference type="EMBL" id="PXW67899.1"/>
    </source>
</evidence>
<dbReference type="EMBL" id="QJJM01000023">
    <property type="protein sequence ID" value="PXW67899.1"/>
    <property type="molecule type" value="Genomic_DNA"/>
</dbReference>
<reference evidence="2 3" key="1">
    <citation type="submission" date="2018-05" db="EMBL/GenBank/DDBJ databases">
        <title>Genomic Encyclopedia of Type Strains, Phase IV (KMG-IV): sequencing the most valuable type-strain genomes for metagenomic binning, comparative biology and taxonomic classification.</title>
        <authorList>
            <person name="Goeker M."/>
        </authorList>
    </citation>
    <scope>NUCLEOTIDE SEQUENCE [LARGE SCALE GENOMIC DNA]</scope>
    <source>
        <strain evidence="2 3">DSM 3183</strain>
    </source>
</reference>
<name>A0A2V3UNG6_9SPHN</name>
<dbReference type="InterPro" id="IPR006427">
    <property type="entry name" value="Portal_HK97"/>
</dbReference>
<dbReference type="RefSeq" id="WP_110300376.1">
    <property type="nucleotide sequence ID" value="NZ_QJJM01000023.1"/>
</dbReference>
<evidence type="ECO:0000256" key="1">
    <source>
        <dbReference type="SAM" id="MobiDB-lite"/>
    </source>
</evidence>
<dbReference type="NCBIfam" id="TIGR01537">
    <property type="entry name" value="portal_HK97"/>
    <property type="match status" value="1"/>
</dbReference>
<organism evidence="2 3">
    <name type="scientific">Blastomonas natatoria</name>
    <dbReference type="NCBI Taxonomy" id="34015"/>
    <lineage>
        <taxon>Bacteria</taxon>
        <taxon>Pseudomonadati</taxon>
        <taxon>Pseudomonadota</taxon>
        <taxon>Alphaproteobacteria</taxon>
        <taxon>Sphingomonadales</taxon>
        <taxon>Sphingomonadaceae</taxon>
        <taxon>Blastomonas</taxon>
    </lineage>
</organism>
<feature type="compositionally biased region" description="Acidic residues" evidence="1">
    <location>
        <begin position="411"/>
        <end position="420"/>
    </location>
</feature>
<dbReference type="AlphaFoldDB" id="A0A2V3UNG6"/>
<feature type="region of interest" description="Disordered" evidence="1">
    <location>
        <begin position="399"/>
        <end position="420"/>
    </location>
</feature>
<proteinExistence type="predicted"/>
<accession>A0A2V3UNG6</accession>